<dbReference type="CDD" id="cd01948">
    <property type="entry name" value="EAL"/>
    <property type="match status" value="1"/>
</dbReference>
<evidence type="ECO:0000256" key="4">
    <source>
        <dbReference type="ARBA" id="ARBA00022989"/>
    </source>
</evidence>
<comment type="subcellular location">
    <subcellularLocation>
        <location evidence="1">Cell membrane</location>
        <topology evidence="1">Multi-pass membrane protein</topology>
    </subcellularLocation>
</comment>
<dbReference type="SMART" id="SM00052">
    <property type="entry name" value="EAL"/>
    <property type="match status" value="1"/>
</dbReference>
<gene>
    <name evidence="10" type="ORF">SAMN02746066_04033</name>
</gene>
<dbReference type="Gene3D" id="3.20.20.450">
    <property type="entry name" value="EAL domain"/>
    <property type="match status" value="1"/>
</dbReference>
<dbReference type="EMBL" id="FRCP01000023">
    <property type="protein sequence ID" value="SHM94907.1"/>
    <property type="molecule type" value="Genomic_DNA"/>
</dbReference>
<dbReference type="Gene3D" id="3.30.450.20">
    <property type="entry name" value="PAS domain"/>
    <property type="match status" value="1"/>
</dbReference>
<dbReference type="Pfam" id="PF00990">
    <property type="entry name" value="GGDEF"/>
    <property type="match status" value="1"/>
</dbReference>
<evidence type="ECO:0000259" key="7">
    <source>
        <dbReference type="PROSITE" id="PS50883"/>
    </source>
</evidence>
<proteinExistence type="predicted"/>
<dbReference type="NCBIfam" id="TIGR00254">
    <property type="entry name" value="GGDEF"/>
    <property type="match status" value="1"/>
</dbReference>
<feature type="domain" description="GGDEF" evidence="9">
    <location>
        <begin position="423"/>
        <end position="556"/>
    </location>
</feature>
<dbReference type="InterPro" id="IPR001633">
    <property type="entry name" value="EAL_dom"/>
</dbReference>
<dbReference type="Pfam" id="PF02743">
    <property type="entry name" value="dCache_1"/>
    <property type="match status" value="1"/>
</dbReference>
<name>A0A1M7MV50_9FIRM</name>
<evidence type="ECO:0000313" key="10">
    <source>
        <dbReference type="EMBL" id="SHM94907.1"/>
    </source>
</evidence>
<feature type="transmembrane region" description="Helical" evidence="6">
    <location>
        <begin position="6"/>
        <end position="28"/>
    </location>
</feature>
<dbReference type="InterPro" id="IPR043128">
    <property type="entry name" value="Rev_trsase/Diguanyl_cyclase"/>
</dbReference>
<keyword evidence="3 6" id="KW-0812">Transmembrane</keyword>
<dbReference type="STRING" id="1120996.SAMN02746066_04033"/>
<feature type="domain" description="HAMP" evidence="8">
    <location>
        <begin position="314"/>
        <end position="366"/>
    </location>
</feature>
<dbReference type="InterPro" id="IPR029787">
    <property type="entry name" value="Nucleotide_cyclase"/>
</dbReference>
<dbReference type="SUPFAM" id="SSF141868">
    <property type="entry name" value="EAL domain-like"/>
    <property type="match status" value="1"/>
</dbReference>
<dbReference type="CDD" id="cd18774">
    <property type="entry name" value="PDC2_HK_sensor"/>
    <property type="match status" value="1"/>
</dbReference>
<dbReference type="Gene3D" id="6.10.340.10">
    <property type="match status" value="1"/>
</dbReference>
<dbReference type="CDD" id="cd01949">
    <property type="entry name" value="GGDEF"/>
    <property type="match status" value="1"/>
</dbReference>
<dbReference type="InterPro" id="IPR052155">
    <property type="entry name" value="Biofilm_reg_signaling"/>
</dbReference>
<keyword evidence="4 6" id="KW-1133">Transmembrane helix</keyword>
<dbReference type="Pfam" id="PF00672">
    <property type="entry name" value="HAMP"/>
    <property type="match status" value="1"/>
</dbReference>
<feature type="transmembrane region" description="Helical" evidence="6">
    <location>
        <begin position="247"/>
        <end position="267"/>
    </location>
</feature>
<dbReference type="SMART" id="SM00267">
    <property type="entry name" value="GGDEF"/>
    <property type="match status" value="1"/>
</dbReference>
<keyword evidence="5 6" id="KW-0472">Membrane</keyword>
<dbReference type="GO" id="GO:0005886">
    <property type="term" value="C:plasma membrane"/>
    <property type="evidence" value="ECO:0007669"/>
    <property type="project" value="UniProtKB-SubCell"/>
</dbReference>
<dbReference type="PANTHER" id="PTHR44757">
    <property type="entry name" value="DIGUANYLATE CYCLASE DGCP"/>
    <property type="match status" value="1"/>
</dbReference>
<organism evidence="10 11">
    <name type="scientific">Anaerosporobacter mobilis DSM 15930</name>
    <dbReference type="NCBI Taxonomy" id="1120996"/>
    <lineage>
        <taxon>Bacteria</taxon>
        <taxon>Bacillati</taxon>
        <taxon>Bacillota</taxon>
        <taxon>Clostridia</taxon>
        <taxon>Lachnospirales</taxon>
        <taxon>Lachnospiraceae</taxon>
        <taxon>Anaerosporobacter</taxon>
    </lineage>
</organism>
<accession>A0A1M7MV50</accession>
<keyword evidence="2" id="KW-1003">Cell membrane</keyword>
<dbReference type="SMART" id="SM00304">
    <property type="entry name" value="HAMP"/>
    <property type="match status" value="1"/>
</dbReference>
<evidence type="ECO:0000259" key="9">
    <source>
        <dbReference type="PROSITE" id="PS50887"/>
    </source>
</evidence>
<evidence type="ECO:0000256" key="2">
    <source>
        <dbReference type="ARBA" id="ARBA00022475"/>
    </source>
</evidence>
<dbReference type="InterPro" id="IPR000160">
    <property type="entry name" value="GGDEF_dom"/>
</dbReference>
<evidence type="ECO:0000259" key="8">
    <source>
        <dbReference type="PROSITE" id="PS50885"/>
    </source>
</evidence>
<dbReference type="InterPro" id="IPR003660">
    <property type="entry name" value="HAMP_dom"/>
</dbReference>
<dbReference type="SUPFAM" id="SSF158472">
    <property type="entry name" value="HAMP domain-like"/>
    <property type="match status" value="1"/>
</dbReference>
<dbReference type="PANTHER" id="PTHR44757:SF2">
    <property type="entry name" value="BIOFILM ARCHITECTURE MAINTENANCE PROTEIN MBAA"/>
    <property type="match status" value="1"/>
</dbReference>
<dbReference type="Gene3D" id="3.30.70.270">
    <property type="match status" value="1"/>
</dbReference>
<dbReference type="CDD" id="cd06225">
    <property type="entry name" value="HAMP"/>
    <property type="match status" value="1"/>
</dbReference>
<evidence type="ECO:0000313" key="11">
    <source>
        <dbReference type="Proteomes" id="UP000184038"/>
    </source>
</evidence>
<feature type="domain" description="EAL" evidence="7">
    <location>
        <begin position="565"/>
        <end position="815"/>
    </location>
</feature>
<evidence type="ECO:0000256" key="1">
    <source>
        <dbReference type="ARBA" id="ARBA00004651"/>
    </source>
</evidence>
<sequence>MKSKLNTILIIFSIIPFVIITTITLFFYGKKDQSDRLANLQANARSGSDIITSLLHTQETELSFLAKQNDIVNFCSITRNPNKTDYSILYRNSQKALKQKLSLNPCYKMLAIYDNYGDIVNSTNEEILNNNYNHPIIQQIGKTKEVTSTSVPADYYPSLDVDNSYIDIGSPIFQNQSNQIIGYIILTIDVKFFDEYINSLELGQSNFASLANASGNYLFSHDKLEHSQKENSMFTSNFKTSIQEDPVSGYVTVGAMYSGSIYAYHLIDNLDWYFVISQDSTLIYTFYSYAITIVFVSVILLLLIILISSRKIAKSFTNPLLNLRDCMRQAADGNLTVLCNVKTKDEFGELSRSFNKMLHIIKSNYDELSFVHKKLLVKEEQLRSNYEHIEFLAYHDALTKLPNKAAFYDYLNITLNREPGCTQAHSIYFVDLDNFKTVNDTLGHDYGDELLIQTAKRLNYFLKHNDLLARAGGDEFLFFKANISSQDEALELAKDILEKFKEPININGTFIYISMSIGVSLYPLNGVQYNTLIKNADIAMYRSKDTGKNRLTLFDESMQQEISRHSEIIEILRHAIENNEIYLVYQPQYDLALERIIGFEALMRIKNPTLGNLSPTEFIPIAEESGMINDLGSWALKEACRFNKHLQNNGFPFCTVAVNISTIQLNQKGFVTLVVDILKETGLSPQYLELEITESAIASSIRDAVSILEELQSIGIRISLDDFGTGYSSLNYLTQMPINTLKIDKAFIDKINLNKKDNYVAEAIISLAHNLEVKVVAEGVEDSNQLNLLKEKNCDLIQGYLYSKPLEPDDLIHIL</sequence>
<dbReference type="Pfam" id="PF00563">
    <property type="entry name" value="EAL"/>
    <property type="match status" value="1"/>
</dbReference>
<dbReference type="GO" id="GO:0007165">
    <property type="term" value="P:signal transduction"/>
    <property type="evidence" value="ECO:0007669"/>
    <property type="project" value="InterPro"/>
</dbReference>
<dbReference type="InterPro" id="IPR033479">
    <property type="entry name" value="dCache_1"/>
</dbReference>
<keyword evidence="11" id="KW-1185">Reference proteome</keyword>
<evidence type="ECO:0000256" key="6">
    <source>
        <dbReference type="SAM" id="Phobius"/>
    </source>
</evidence>
<evidence type="ECO:0000256" key="5">
    <source>
        <dbReference type="ARBA" id="ARBA00023136"/>
    </source>
</evidence>
<reference evidence="10 11" key="1">
    <citation type="submission" date="2016-11" db="EMBL/GenBank/DDBJ databases">
        <authorList>
            <person name="Jaros S."/>
            <person name="Januszkiewicz K."/>
            <person name="Wedrychowicz H."/>
        </authorList>
    </citation>
    <scope>NUCLEOTIDE SEQUENCE [LARGE SCALE GENOMIC DNA]</scope>
    <source>
        <strain evidence="10 11">DSM 15930</strain>
    </source>
</reference>
<dbReference type="InterPro" id="IPR035919">
    <property type="entry name" value="EAL_sf"/>
</dbReference>
<dbReference type="SUPFAM" id="SSF55073">
    <property type="entry name" value="Nucleotide cyclase"/>
    <property type="match status" value="1"/>
</dbReference>
<dbReference type="Proteomes" id="UP000184038">
    <property type="component" value="Unassembled WGS sequence"/>
</dbReference>
<dbReference type="PROSITE" id="PS50887">
    <property type="entry name" value="GGDEF"/>
    <property type="match status" value="1"/>
</dbReference>
<dbReference type="AlphaFoldDB" id="A0A1M7MV50"/>
<protein>
    <submittedName>
        <fullName evidence="10">Diguanylate cyclase (GGDEF) domain-containing protein</fullName>
    </submittedName>
</protein>
<feature type="transmembrane region" description="Helical" evidence="6">
    <location>
        <begin position="287"/>
        <end position="307"/>
    </location>
</feature>
<dbReference type="PROSITE" id="PS50883">
    <property type="entry name" value="EAL"/>
    <property type="match status" value="1"/>
</dbReference>
<feature type="transmembrane region" description="Helical" evidence="6">
    <location>
        <begin position="504"/>
        <end position="524"/>
    </location>
</feature>
<dbReference type="PROSITE" id="PS50885">
    <property type="entry name" value="HAMP"/>
    <property type="match status" value="1"/>
</dbReference>
<dbReference type="RefSeq" id="WP_073290737.1">
    <property type="nucleotide sequence ID" value="NZ_FRCP01000023.1"/>
</dbReference>
<evidence type="ECO:0000256" key="3">
    <source>
        <dbReference type="ARBA" id="ARBA00022692"/>
    </source>
</evidence>